<feature type="transmembrane region" description="Helical" evidence="8">
    <location>
        <begin position="383"/>
        <end position="401"/>
    </location>
</feature>
<feature type="transmembrane region" description="Helical" evidence="8">
    <location>
        <begin position="331"/>
        <end position="350"/>
    </location>
</feature>
<evidence type="ECO:0000256" key="2">
    <source>
        <dbReference type="ARBA" id="ARBA00010100"/>
    </source>
</evidence>
<dbReference type="PANTHER" id="PTHR30003:SF0">
    <property type="entry name" value="GLYCOLATE PERMEASE GLCA-RELATED"/>
    <property type="match status" value="1"/>
</dbReference>
<organism evidence="9 10">
    <name type="scientific">Bacillus infantis</name>
    <dbReference type="NCBI Taxonomy" id="324767"/>
    <lineage>
        <taxon>Bacteria</taxon>
        <taxon>Bacillati</taxon>
        <taxon>Bacillota</taxon>
        <taxon>Bacilli</taxon>
        <taxon>Bacillales</taxon>
        <taxon>Bacillaceae</taxon>
        <taxon>Bacillus</taxon>
    </lineage>
</organism>
<feature type="transmembrane region" description="Helical" evidence="8">
    <location>
        <begin position="249"/>
        <end position="269"/>
    </location>
</feature>
<dbReference type="AlphaFoldDB" id="A0A5D4RCK0"/>
<feature type="transmembrane region" description="Helical" evidence="8">
    <location>
        <begin position="275"/>
        <end position="292"/>
    </location>
</feature>
<keyword evidence="6 8" id="KW-1133">Transmembrane helix</keyword>
<accession>A0A5D4RCK0</accession>
<evidence type="ECO:0000256" key="5">
    <source>
        <dbReference type="ARBA" id="ARBA00022692"/>
    </source>
</evidence>
<keyword evidence="4 8" id="KW-1003">Cell membrane</keyword>
<feature type="transmembrane region" description="Helical" evidence="8">
    <location>
        <begin position="215"/>
        <end position="237"/>
    </location>
</feature>
<comment type="subcellular location">
    <subcellularLocation>
        <location evidence="1 8">Cell membrane</location>
        <topology evidence="1 8">Multi-pass membrane protein</topology>
    </subcellularLocation>
</comment>
<comment type="similarity">
    <text evidence="2 8">Belongs to the lactate permease family.</text>
</comment>
<feature type="transmembrane region" description="Helical" evidence="8">
    <location>
        <begin position="16"/>
        <end position="37"/>
    </location>
</feature>
<feature type="transmembrane region" description="Helical" evidence="8">
    <location>
        <begin position="142"/>
        <end position="164"/>
    </location>
</feature>
<evidence type="ECO:0000256" key="4">
    <source>
        <dbReference type="ARBA" id="ARBA00022475"/>
    </source>
</evidence>
<feature type="transmembrane region" description="Helical" evidence="8">
    <location>
        <begin position="548"/>
        <end position="566"/>
    </location>
</feature>
<feature type="transmembrane region" description="Helical" evidence="8">
    <location>
        <begin position="74"/>
        <end position="95"/>
    </location>
</feature>
<dbReference type="GO" id="GO:0005886">
    <property type="term" value="C:plasma membrane"/>
    <property type="evidence" value="ECO:0007669"/>
    <property type="project" value="UniProtKB-SubCell"/>
</dbReference>
<feature type="transmembrane region" description="Helical" evidence="8">
    <location>
        <begin position="116"/>
        <end position="136"/>
    </location>
</feature>
<keyword evidence="5 8" id="KW-0812">Transmembrane</keyword>
<dbReference type="NCBIfam" id="TIGR00795">
    <property type="entry name" value="lctP"/>
    <property type="match status" value="1"/>
</dbReference>
<feature type="transmembrane region" description="Helical" evidence="8">
    <location>
        <begin position="44"/>
        <end position="62"/>
    </location>
</feature>
<feature type="transmembrane region" description="Helical" evidence="8">
    <location>
        <begin position="461"/>
        <end position="480"/>
    </location>
</feature>
<name>A0A5D4RCK0_9BACI</name>
<dbReference type="Proteomes" id="UP000322139">
    <property type="component" value="Unassembled WGS sequence"/>
</dbReference>
<dbReference type="EMBL" id="VTER01000005">
    <property type="protein sequence ID" value="TYS48470.1"/>
    <property type="molecule type" value="Genomic_DNA"/>
</dbReference>
<feature type="transmembrane region" description="Helical" evidence="8">
    <location>
        <begin position="572"/>
        <end position="590"/>
    </location>
</feature>
<keyword evidence="3 8" id="KW-0813">Transport</keyword>
<evidence type="ECO:0000256" key="7">
    <source>
        <dbReference type="ARBA" id="ARBA00023136"/>
    </source>
</evidence>
<reference evidence="9 10" key="1">
    <citation type="submission" date="2019-08" db="EMBL/GenBank/DDBJ databases">
        <title>Bacillus genomes from the desert of Cuatro Cienegas, Coahuila.</title>
        <authorList>
            <person name="Olmedo-Alvarez G."/>
        </authorList>
    </citation>
    <scope>NUCLEOTIDE SEQUENCE [LARGE SCALE GENOMIC DNA]</scope>
    <source>
        <strain evidence="9 10">CH446_14T</strain>
    </source>
</reference>
<dbReference type="InterPro" id="IPR003804">
    <property type="entry name" value="Lactate_perm"/>
</dbReference>
<evidence type="ECO:0000256" key="8">
    <source>
        <dbReference type="RuleBase" id="RU365092"/>
    </source>
</evidence>
<dbReference type="GO" id="GO:0015129">
    <property type="term" value="F:lactate transmembrane transporter activity"/>
    <property type="evidence" value="ECO:0007669"/>
    <property type="project" value="UniProtKB-UniRule"/>
</dbReference>
<proteinExistence type="inferred from homology"/>
<comment type="caution">
    <text evidence="9">The sequence shown here is derived from an EMBL/GenBank/DDBJ whole genome shotgun (WGS) entry which is preliminary data.</text>
</comment>
<gene>
    <name evidence="9" type="ORF">FZD51_10085</name>
</gene>
<dbReference type="Pfam" id="PF02652">
    <property type="entry name" value="Lactate_perm"/>
    <property type="match status" value="1"/>
</dbReference>
<dbReference type="PANTHER" id="PTHR30003">
    <property type="entry name" value="L-LACTATE PERMEASE"/>
    <property type="match status" value="1"/>
</dbReference>
<dbReference type="GO" id="GO:0015295">
    <property type="term" value="F:solute:proton symporter activity"/>
    <property type="evidence" value="ECO:0007669"/>
    <property type="project" value="TreeGrafter"/>
</dbReference>
<sequence>MTNEDAIKKERKTMSIGMLALIATVPIVSVFVFLVILRWPANKAMPLSLIVTVLMALAVWKVPGAQIGAAAVKGLATALEVGVIVFGAILLLNTLKESGAIFTIRKGFMSISPDRRVQTIIVCWLFGSFLEGAAGWGAPATIVGPLLVAIGFPAMGAVMVALILQSTPVSYGAVGTPILIGVNTGLKDSPLVQSYVAEQGTTMEAYINGIGGQVALIHGVIGIFIPLFMVTMLTYFFGKNKSIAEGLAIWKFAIFAGLAFTVPYALVANLLGPEFPSMIGGLIGLAIVVPAARKGFLVPKKSWDFDSANNWDPTWTGTLQVDKEDAAKKPVSFLAAWMPYILVAVLLVLTRLKTLPFAGWIQSWVISLENVFGTVITVESKPLNIPGVVFIAVSLISILIFRMNMKAYGRAVKDSFKTVVSAMAALIFAVPMVQVFINSGVNAADYTSMPLALAEGISEVFGSYWPLAAPTIGAIGAFAAGSNTISNMMFSLFQFGVADNIMAAPATIVALQAVGGAAGNMICVHNVVAASSSAGLIGKEGNLIRKTLIPMTFYVIFAGGIGYTAINGFGLNAGTAILALAAGFILVMLYKGEKQNRTESKELKKTA</sequence>
<feature type="transmembrane region" description="Helical" evidence="8">
    <location>
        <begin position="422"/>
        <end position="441"/>
    </location>
</feature>
<evidence type="ECO:0000313" key="10">
    <source>
        <dbReference type="Proteomes" id="UP000322139"/>
    </source>
</evidence>
<keyword evidence="7 8" id="KW-0472">Membrane</keyword>
<evidence type="ECO:0000313" key="9">
    <source>
        <dbReference type="EMBL" id="TYS48470.1"/>
    </source>
</evidence>
<evidence type="ECO:0000256" key="3">
    <source>
        <dbReference type="ARBA" id="ARBA00022448"/>
    </source>
</evidence>
<comment type="function">
    <text evidence="8">Uptake of L-lactate across the membrane. Can also transport D-lactate and glycolate.</text>
</comment>
<protein>
    <recommendedName>
        <fullName evidence="8">L-lactate permease</fullName>
    </recommendedName>
</protein>
<evidence type="ECO:0000256" key="1">
    <source>
        <dbReference type="ARBA" id="ARBA00004651"/>
    </source>
</evidence>
<evidence type="ECO:0000256" key="6">
    <source>
        <dbReference type="ARBA" id="ARBA00022989"/>
    </source>
</evidence>